<comment type="caution">
    <text evidence="1">The sequence shown here is derived from an EMBL/GenBank/DDBJ whole genome shotgun (WGS) entry which is preliminary data.</text>
</comment>
<name>A0ACB8FCV9_9SAUR</name>
<gene>
    <name evidence="1" type="ORF">K3G42_009628</name>
</gene>
<reference evidence="1" key="1">
    <citation type="submission" date="2021-08" db="EMBL/GenBank/DDBJ databases">
        <title>The first chromosome-level gecko genome reveals the dynamic sex chromosomes of Neotropical dwarf geckos (Sphaerodactylidae: Sphaerodactylus).</title>
        <authorList>
            <person name="Pinto B.J."/>
            <person name="Keating S.E."/>
            <person name="Gamble T."/>
        </authorList>
    </citation>
    <scope>NUCLEOTIDE SEQUENCE</scope>
    <source>
        <strain evidence="1">TG3544</strain>
    </source>
</reference>
<accession>A0ACB8FCV9</accession>
<evidence type="ECO:0000313" key="1">
    <source>
        <dbReference type="EMBL" id="KAH8003052.1"/>
    </source>
</evidence>
<keyword evidence="2" id="KW-1185">Reference proteome</keyword>
<organism evidence="1 2">
    <name type="scientific">Sphaerodactylus townsendi</name>
    <dbReference type="NCBI Taxonomy" id="933632"/>
    <lineage>
        <taxon>Eukaryota</taxon>
        <taxon>Metazoa</taxon>
        <taxon>Chordata</taxon>
        <taxon>Craniata</taxon>
        <taxon>Vertebrata</taxon>
        <taxon>Euteleostomi</taxon>
        <taxon>Lepidosauria</taxon>
        <taxon>Squamata</taxon>
        <taxon>Bifurcata</taxon>
        <taxon>Gekkota</taxon>
        <taxon>Sphaerodactylidae</taxon>
        <taxon>Sphaerodactylus</taxon>
    </lineage>
</organism>
<proteinExistence type="predicted"/>
<evidence type="ECO:0000313" key="2">
    <source>
        <dbReference type="Proteomes" id="UP000827872"/>
    </source>
</evidence>
<protein>
    <submittedName>
        <fullName evidence="1">Uncharacterized protein</fullName>
    </submittedName>
</protein>
<dbReference type="Proteomes" id="UP000827872">
    <property type="component" value="Linkage Group LG09"/>
</dbReference>
<sequence length="92" mass="10261">MLKEECIPPVRECLPVPSCPTGCLGPLQEDIEQLNGHMLPCVQISERVPPHTNGPRMKHEDEPAREKPAVLIKAQRKPEKTELCDEGKATIQ</sequence>
<dbReference type="EMBL" id="CM037622">
    <property type="protein sequence ID" value="KAH8003052.1"/>
    <property type="molecule type" value="Genomic_DNA"/>
</dbReference>